<dbReference type="EMBL" id="FZLN01000002">
    <property type="protein sequence ID" value="SNQ29674.1"/>
    <property type="molecule type" value="Genomic_DNA"/>
</dbReference>
<reference evidence="2" key="1">
    <citation type="submission" date="2017-06" db="EMBL/GenBank/DDBJ databases">
        <authorList>
            <person name="Varghese N."/>
            <person name="Submissions S."/>
        </authorList>
    </citation>
    <scope>NUCLEOTIDE SEQUENCE [LARGE SCALE GENOMIC DNA]</scope>
    <source>
        <strain evidence="2">ANC 5114</strain>
    </source>
</reference>
<dbReference type="Pfam" id="PF11776">
    <property type="entry name" value="RcnB"/>
    <property type="match status" value="1"/>
</dbReference>
<protein>
    <submittedName>
        <fullName evidence="1">Regulator RcnB of Ni and Co efflux</fullName>
    </submittedName>
</protein>
<sequence length="137" mass="15672">MKKYHLIIIFASISPHVFAGPGGGGGGFGGGGRGGGMGGDMMMGRVEISQRQSFSQSRDLFDDLQERRREREERGFERLKHIKWQEGYTMPQHYRSDRYKVEPSEYQLSAPGKNQQWYKINNDFLLVDTNNAIVRVQ</sequence>
<dbReference type="RefSeq" id="WP_228149621.1">
    <property type="nucleotide sequence ID" value="NZ_FZLN01000002.1"/>
</dbReference>
<keyword evidence="2" id="KW-1185">Reference proteome</keyword>
<dbReference type="AlphaFoldDB" id="A0A217EH49"/>
<accession>A0A217EH49</accession>
<evidence type="ECO:0000313" key="2">
    <source>
        <dbReference type="Proteomes" id="UP000243463"/>
    </source>
</evidence>
<dbReference type="Proteomes" id="UP000243463">
    <property type="component" value="Unassembled WGS sequence"/>
</dbReference>
<proteinExistence type="predicted"/>
<dbReference type="InterPro" id="IPR024572">
    <property type="entry name" value="RcnB"/>
</dbReference>
<evidence type="ECO:0000313" key="1">
    <source>
        <dbReference type="EMBL" id="SNQ29674.1"/>
    </source>
</evidence>
<organism evidence="1 2">
    <name type="scientific">Acinetobacter apis</name>
    <dbReference type="NCBI Taxonomy" id="1229165"/>
    <lineage>
        <taxon>Bacteria</taxon>
        <taxon>Pseudomonadati</taxon>
        <taxon>Pseudomonadota</taxon>
        <taxon>Gammaproteobacteria</taxon>
        <taxon>Moraxellales</taxon>
        <taxon>Moraxellaceae</taxon>
        <taxon>Acinetobacter</taxon>
    </lineage>
</organism>
<name>A0A217EH49_9GAMM</name>
<dbReference type="Gene3D" id="3.10.450.160">
    <property type="entry name" value="inner membrane protein cigr"/>
    <property type="match status" value="1"/>
</dbReference>
<gene>
    <name evidence="1" type="ORF">SAMN05444584_1636</name>
</gene>